<dbReference type="PANTHER" id="PTHR43459">
    <property type="entry name" value="ENOYL-COA HYDRATASE"/>
    <property type="match status" value="1"/>
</dbReference>
<dbReference type="InterPro" id="IPR029045">
    <property type="entry name" value="ClpP/crotonase-like_dom_sf"/>
</dbReference>
<organism evidence="2">
    <name type="scientific">Bradyrhizobium sp. LLZ17</name>
    <dbReference type="NCBI Taxonomy" id="3239388"/>
    <lineage>
        <taxon>Bacteria</taxon>
        <taxon>Pseudomonadati</taxon>
        <taxon>Pseudomonadota</taxon>
        <taxon>Alphaproteobacteria</taxon>
        <taxon>Hyphomicrobiales</taxon>
        <taxon>Nitrobacteraceae</taxon>
        <taxon>Bradyrhizobium</taxon>
    </lineage>
</organism>
<dbReference type="EMBL" id="CP165734">
    <property type="protein sequence ID" value="XDV60942.1"/>
    <property type="molecule type" value="Genomic_DNA"/>
</dbReference>
<reference evidence="2" key="1">
    <citation type="submission" date="2024-08" db="EMBL/GenBank/DDBJ databases">
        <authorList>
            <person name="Chaddad Z."/>
            <person name="Lamrabet M."/>
            <person name="Bouhnik O."/>
            <person name="Alami S."/>
            <person name="Wipf D."/>
            <person name="Courty P.E."/>
            <person name="Missbah El Idrissi M."/>
        </authorList>
    </citation>
    <scope>NUCLEOTIDE SEQUENCE</scope>
    <source>
        <strain evidence="2">LLZ17</strain>
    </source>
</reference>
<dbReference type="AlphaFoldDB" id="A0AB39XW31"/>
<dbReference type="CDD" id="cd06558">
    <property type="entry name" value="crotonase-like"/>
    <property type="match status" value="1"/>
</dbReference>
<accession>A0AB39XW31</accession>
<dbReference type="SUPFAM" id="SSF52096">
    <property type="entry name" value="ClpP/crotonase"/>
    <property type="match status" value="1"/>
</dbReference>
<name>A0AB39XW31_9BRAD</name>
<dbReference type="GO" id="GO:0003824">
    <property type="term" value="F:catalytic activity"/>
    <property type="evidence" value="ECO:0007669"/>
    <property type="project" value="UniProtKB-ARBA"/>
</dbReference>
<sequence length="274" mass="29098">MSEPLEIDTGTHELLAQIRNSVAIVTLNRPEARNAFPNRLLPVMGKLIERLGEDPKVRSILITGAGTAFCAGGDVKDMGQSSATPEPDFEQRVIDLIVEGRMLTGTLVATRKPTVAAIPGPAAGAGLALALACDIRIAAQSAFFTTAFARIGLSGDCGLAWLLTRVVGFSRARELMFLSERIDARRAEALGLVNRVVSDGDLGETAFALAASLAEGPPVALGFIKDNLDHAMTSTFLESVAYEAGNLIRTKVTLDHKEGVRAFADKRSPSFEGH</sequence>
<protein>
    <submittedName>
        <fullName evidence="2">Enoyl-CoA hydratase-related protein</fullName>
    </submittedName>
</protein>
<dbReference type="Pfam" id="PF00378">
    <property type="entry name" value="ECH_1"/>
    <property type="match status" value="1"/>
</dbReference>
<proteinExistence type="inferred from homology"/>
<dbReference type="RefSeq" id="WP_369726286.1">
    <property type="nucleotide sequence ID" value="NZ_CP165734.1"/>
</dbReference>
<dbReference type="Gene3D" id="3.90.226.10">
    <property type="entry name" value="2-enoyl-CoA Hydratase, Chain A, domain 1"/>
    <property type="match status" value="1"/>
</dbReference>
<evidence type="ECO:0000313" key="2">
    <source>
        <dbReference type="EMBL" id="XDV60942.1"/>
    </source>
</evidence>
<dbReference type="InterPro" id="IPR014748">
    <property type="entry name" value="Enoyl-CoA_hydra_C"/>
</dbReference>
<dbReference type="PANTHER" id="PTHR43459:SF1">
    <property type="entry name" value="EG:BACN32G11.4 PROTEIN"/>
    <property type="match status" value="1"/>
</dbReference>
<gene>
    <name evidence="2" type="ORF">AB8Z38_17725</name>
</gene>
<dbReference type="InterPro" id="IPR001753">
    <property type="entry name" value="Enoyl-CoA_hydra/iso"/>
</dbReference>
<comment type="similarity">
    <text evidence="1">Belongs to the enoyl-CoA hydratase/isomerase family.</text>
</comment>
<dbReference type="Gene3D" id="1.10.12.10">
    <property type="entry name" value="Lyase 2-enoyl-coa Hydratase, Chain A, domain 2"/>
    <property type="match status" value="1"/>
</dbReference>
<evidence type="ECO:0000256" key="1">
    <source>
        <dbReference type="ARBA" id="ARBA00005254"/>
    </source>
</evidence>